<evidence type="ECO:0000256" key="2">
    <source>
        <dbReference type="SAM" id="MobiDB-lite"/>
    </source>
</evidence>
<reference evidence="5" key="1">
    <citation type="journal article" date="2023" name="Commun. Biol.">
        <title>Genome analysis of Parmales, the sister group of diatoms, reveals the evolutionary specialization of diatoms from phago-mixotrophs to photoautotrophs.</title>
        <authorList>
            <person name="Ban H."/>
            <person name="Sato S."/>
            <person name="Yoshikawa S."/>
            <person name="Yamada K."/>
            <person name="Nakamura Y."/>
            <person name="Ichinomiya M."/>
            <person name="Sato N."/>
            <person name="Blanc-Mathieu R."/>
            <person name="Endo H."/>
            <person name="Kuwata A."/>
            <person name="Ogata H."/>
        </authorList>
    </citation>
    <scope>NUCLEOTIDE SEQUENCE [LARGE SCALE GENOMIC DNA]</scope>
    <source>
        <strain evidence="5">NIES 3700</strain>
    </source>
</reference>
<dbReference type="EMBL" id="BRXW01000638">
    <property type="protein sequence ID" value="GMH71444.1"/>
    <property type="molecule type" value="Genomic_DNA"/>
</dbReference>
<feature type="compositionally biased region" description="Polar residues" evidence="2">
    <location>
        <begin position="263"/>
        <end position="286"/>
    </location>
</feature>
<gene>
    <name evidence="4" type="ORF">TrLO_g3893</name>
</gene>
<feature type="compositionally biased region" description="Polar residues" evidence="2">
    <location>
        <begin position="628"/>
        <end position="649"/>
    </location>
</feature>
<feature type="region of interest" description="Disordered" evidence="2">
    <location>
        <begin position="1"/>
        <end position="31"/>
    </location>
</feature>
<protein>
    <recommendedName>
        <fullName evidence="3">RRM domain-containing protein</fullName>
    </recommendedName>
</protein>
<dbReference type="SMART" id="SM00360">
    <property type="entry name" value="RRM"/>
    <property type="match status" value="1"/>
</dbReference>
<dbReference type="OrthoDB" id="47957at2759"/>
<accession>A0A9W7AGH4</accession>
<dbReference type="InterPro" id="IPR035979">
    <property type="entry name" value="RBD_domain_sf"/>
</dbReference>
<dbReference type="GO" id="GO:0003723">
    <property type="term" value="F:RNA binding"/>
    <property type="evidence" value="ECO:0007669"/>
    <property type="project" value="UniProtKB-UniRule"/>
</dbReference>
<dbReference type="CDD" id="cd00590">
    <property type="entry name" value="RRM_SF"/>
    <property type="match status" value="1"/>
</dbReference>
<sequence>MTPVPTMSLAPTQTPSISPTIPPPTPAPSLQPTFFPTVTGTSTFTSETINTRMVLEGGSDIGEVFQKTFCEATMEAIEVGGEDVNVPRCQVSAVVKENNLRNRFLRTGLGLTRIDVLLDRRSLQPSLEPIQVEYNLLLSSPTLTTSSLSNILSKYQFNLNNNGNGNEQFNRFLEGMVGTGFINLGETTGAPEFIIPASEEKTEVGNNAGVIVGAVIAGVAGIAGSWFFYKWRRDGGSCGDIRGVTFGRGGVGNRNRRNITNNTAQDPPDQTSLDPANHTRAYSSPQLHPPKSSTERDEFDDYKDKKLEVMRDGVGERIGGDVAGLVFSEAVTRAFLAQEEGGEVVEECQLSCNELASVEEWFKRGGGSRLVDRRQHLQSSLNRLVLLVRLSQTSPTSAASCAHKVASYLSLPLSKPLPKTSIIVVGLRKTVTKECIERTFEGYGKIRFCAVASNRRGFALVEFVSGRGVEKVLEKFRKEEIVVQDVAIVVKPLESDTIFRDPTTSVNTGASMSTSIVSAENVFDQGTTNTVPSAFAPQDMAIQSQLPGLIRVNVKKHRQNLSNASSGDGRTMVSVGSGSSHAHSVSSTSIPEGKTSGEQSTGDYGAISGDYSTGSLGEELKMPHKPNPTRQQSHTPTTSDYSYNSNLTVTTHGSARPSSSSSRPGSTRPLTPMPNSRVIADQSIVSHRKLNVKKTNETVGVGDAPMDDLMICDDGWGAGSCEPGEGEL</sequence>
<dbReference type="InterPro" id="IPR012677">
    <property type="entry name" value="Nucleotide-bd_a/b_plait_sf"/>
</dbReference>
<dbReference type="Proteomes" id="UP001165122">
    <property type="component" value="Unassembled WGS sequence"/>
</dbReference>
<feature type="compositionally biased region" description="Low complexity" evidence="2">
    <location>
        <begin position="10"/>
        <end position="19"/>
    </location>
</feature>
<dbReference type="SUPFAM" id="SSF54928">
    <property type="entry name" value="RNA-binding domain, RBD"/>
    <property type="match status" value="1"/>
</dbReference>
<evidence type="ECO:0000256" key="1">
    <source>
        <dbReference type="PROSITE-ProRule" id="PRU00176"/>
    </source>
</evidence>
<evidence type="ECO:0000313" key="4">
    <source>
        <dbReference type="EMBL" id="GMH71444.1"/>
    </source>
</evidence>
<dbReference type="Pfam" id="PF00076">
    <property type="entry name" value="RRM_1"/>
    <property type="match status" value="1"/>
</dbReference>
<feature type="region of interest" description="Disordered" evidence="2">
    <location>
        <begin position="560"/>
        <end position="676"/>
    </location>
</feature>
<proteinExistence type="predicted"/>
<feature type="compositionally biased region" description="Low complexity" evidence="2">
    <location>
        <begin position="650"/>
        <end position="669"/>
    </location>
</feature>
<dbReference type="AlphaFoldDB" id="A0A9W7AGH4"/>
<feature type="compositionally biased region" description="Pro residues" evidence="2">
    <location>
        <begin position="20"/>
        <end position="29"/>
    </location>
</feature>
<evidence type="ECO:0000313" key="5">
    <source>
        <dbReference type="Proteomes" id="UP001165122"/>
    </source>
</evidence>
<dbReference type="Gene3D" id="3.30.70.330">
    <property type="match status" value="1"/>
</dbReference>
<feature type="compositionally biased region" description="Low complexity" evidence="2">
    <location>
        <begin position="573"/>
        <end position="589"/>
    </location>
</feature>
<keyword evidence="5" id="KW-1185">Reference proteome</keyword>
<name>A0A9W7AGH4_9STRA</name>
<evidence type="ECO:0000259" key="3">
    <source>
        <dbReference type="PROSITE" id="PS50102"/>
    </source>
</evidence>
<dbReference type="InterPro" id="IPR000504">
    <property type="entry name" value="RRM_dom"/>
</dbReference>
<feature type="domain" description="RRM" evidence="3">
    <location>
        <begin position="420"/>
        <end position="495"/>
    </location>
</feature>
<keyword evidence="1" id="KW-0694">RNA-binding</keyword>
<feature type="region of interest" description="Disordered" evidence="2">
    <location>
        <begin position="252"/>
        <end position="300"/>
    </location>
</feature>
<comment type="caution">
    <text evidence="4">The sequence shown here is derived from an EMBL/GenBank/DDBJ whole genome shotgun (WGS) entry which is preliminary data.</text>
</comment>
<dbReference type="PROSITE" id="PS50102">
    <property type="entry name" value="RRM"/>
    <property type="match status" value="1"/>
</dbReference>
<organism evidence="4 5">
    <name type="scientific">Triparma laevis f. longispina</name>
    <dbReference type="NCBI Taxonomy" id="1714387"/>
    <lineage>
        <taxon>Eukaryota</taxon>
        <taxon>Sar</taxon>
        <taxon>Stramenopiles</taxon>
        <taxon>Ochrophyta</taxon>
        <taxon>Bolidophyceae</taxon>
        <taxon>Parmales</taxon>
        <taxon>Triparmaceae</taxon>
        <taxon>Triparma</taxon>
    </lineage>
</organism>